<keyword evidence="3" id="KW-1185">Reference proteome</keyword>
<evidence type="ECO:0000313" key="2">
    <source>
        <dbReference type="EMBL" id="GGQ20143.1"/>
    </source>
</evidence>
<accession>A0ABQ2R982</accession>
<dbReference type="InterPro" id="IPR016130">
    <property type="entry name" value="Tyr_Pase_AS"/>
</dbReference>
<dbReference type="InterPro" id="IPR029021">
    <property type="entry name" value="Prot-tyrosine_phosphatase-like"/>
</dbReference>
<dbReference type="PROSITE" id="PS50056">
    <property type="entry name" value="TYR_PHOSPHATASE_2"/>
    <property type="match status" value="1"/>
</dbReference>
<feature type="domain" description="Tyrosine specific protein phosphatases" evidence="1">
    <location>
        <begin position="171"/>
        <end position="213"/>
    </location>
</feature>
<dbReference type="Pfam" id="PF13350">
    <property type="entry name" value="Y_phosphatase3"/>
    <property type="match status" value="1"/>
</dbReference>
<dbReference type="Gene3D" id="3.90.190.10">
    <property type="entry name" value="Protein tyrosine phosphatase superfamily"/>
    <property type="match status" value="1"/>
</dbReference>
<dbReference type="InterPro" id="IPR026893">
    <property type="entry name" value="Tyr/Ser_Pase_IphP-type"/>
</dbReference>
<dbReference type="PROSITE" id="PS00383">
    <property type="entry name" value="TYR_PHOSPHATASE_1"/>
    <property type="match status" value="1"/>
</dbReference>
<protein>
    <recommendedName>
        <fullName evidence="1">Tyrosine specific protein phosphatases domain-containing protein</fullName>
    </recommendedName>
</protein>
<reference evidence="3" key="1">
    <citation type="journal article" date="2019" name="Int. J. Syst. Evol. Microbiol.">
        <title>The Global Catalogue of Microorganisms (GCM) 10K type strain sequencing project: providing services to taxonomists for standard genome sequencing and annotation.</title>
        <authorList>
            <consortium name="The Broad Institute Genomics Platform"/>
            <consortium name="The Broad Institute Genome Sequencing Center for Infectious Disease"/>
            <person name="Wu L."/>
            <person name="Ma J."/>
        </authorList>
    </citation>
    <scope>NUCLEOTIDE SEQUENCE [LARGE SCALE GENOMIC DNA]</scope>
    <source>
        <strain evidence="3">JCM 3115</strain>
    </source>
</reference>
<dbReference type="PROSITE" id="PS51318">
    <property type="entry name" value="TAT"/>
    <property type="match status" value="1"/>
</dbReference>
<dbReference type="Proteomes" id="UP000611554">
    <property type="component" value="Unassembled WGS sequence"/>
</dbReference>
<dbReference type="EMBL" id="BMQJ01000016">
    <property type="protein sequence ID" value="GGQ20143.1"/>
    <property type="molecule type" value="Genomic_DNA"/>
</dbReference>
<dbReference type="SUPFAM" id="SSF52799">
    <property type="entry name" value="(Phosphotyrosine protein) phosphatases II"/>
    <property type="match status" value="1"/>
</dbReference>
<sequence length="276" mass="29601">MTAADLITPPGARLGRRRFLTVAGTGLAGALLLPSAPAPAGAAATGTEDPRTHFFDVEGSFNIRDIGWYSNRLGRRVRRGVVWRGAGLGRVTDLGLTQLATLGLTWDINLLSNRELAAGRPDRLPEGVQLFSAPVGDDSADPMPPTIDTTRPDAYVLQEFREYVTSPQSRASFGAAIRKIAGNGGRPVYIHCNSGTYRTGWTVALLMSLLGVDRAQIDTEFLLSNLTFGVNYAWPEYLDAGVDQARTTFGSLAGYLARGLGVDAATVHDLRRTLLA</sequence>
<name>A0ABQ2R982_9ACTN</name>
<dbReference type="InterPro" id="IPR006311">
    <property type="entry name" value="TAT_signal"/>
</dbReference>
<evidence type="ECO:0000313" key="3">
    <source>
        <dbReference type="Proteomes" id="UP000611554"/>
    </source>
</evidence>
<dbReference type="InterPro" id="IPR000387">
    <property type="entry name" value="Tyr_Pase_dom"/>
</dbReference>
<dbReference type="RefSeq" id="WP_189249634.1">
    <property type="nucleotide sequence ID" value="NZ_BMQJ01000016.1"/>
</dbReference>
<comment type="caution">
    <text evidence="2">The sequence shown here is derived from an EMBL/GenBank/DDBJ whole genome shotgun (WGS) entry which is preliminary data.</text>
</comment>
<gene>
    <name evidence="2" type="ORF">GCM10010140_58190</name>
</gene>
<evidence type="ECO:0000259" key="1">
    <source>
        <dbReference type="PROSITE" id="PS50056"/>
    </source>
</evidence>
<proteinExistence type="predicted"/>
<organism evidence="2 3">
    <name type="scientific">Streptosporangium pseudovulgare</name>
    <dbReference type="NCBI Taxonomy" id="35765"/>
    <lineage>
        <taxon>Bacteria</taxon>
        <taxon>Bacillati</taxon>
        <taxon>Actinomycetota</taxon>
        <taxon>Actinomycetes</taxon>
        <taxon>Streptosporangiales</taxon>
        <taxon>Streptosporangiaceae</taxon>
        <taxon>Streptosporangium</taxon>
    </lineage>
</organism>